<feature type="signal peptide" evidence="10">
    <location>
        <begin position="1"/>
        <end position="23"/>
    </location>
</feature>
<evidence type="ECO:0000256" key="3">
    <source>
        <dbReference type="ARBA" id="ARBA00006083"/>
    </source>
</evidence>
<evidence type="ECO:0000313" key="14">
    <source>
        <dbReference type="Proteomes" id="UP001642540"/>
    </source>
</evidence>
<evidence type="ECO:0000256" key="10">
    <source>
        <dbReference type="SAM" id="SignalP"/>
    </source>
</evidence>
<keyword evidence="6" id="KW-0479">Metal-binding</keyword>
<evidence type="ECO:0000256" key="8">
    <source>
        <dbReference type="ARBA" id="ARBA00022801"/>
    </source>
</evidence>
<accession>A0ABP1Q178</accession>
<proteinExistence type="inferred from homology"/>
<dbReference type="SUPFAM" id="SSF51556">
    <property type="entry name" value="Metallo-dependent hydrolases"/>
    <property type="match status" value="1"/>
</dbReference>
<organism evidence="13 14">
    <name type="scientific">Orchesella dallaii</name>
    <dbReference type="NCBI Taxonomy" id="48710"/>
    <lineage>
        <taxon>Eukaryota</taxon>
        <taxon>Metazoa</taxon>
        <taxon>Ecdysozoa</taxon>
        <taxon>Arthropoda</taxon>
        <taxon>Hexapoda</taxon>
        <taxon>Collembola</taxon>
        <taxon>Entomobryomorpha</taxon>
        <taxon>Entomobryoidea</taxon>
        <taxon>Orchesellidae</taxon>
        <taxon>Orchesellinae</taxon>
        <taxon>Orchesella</taxon>
    </lineage>
</organism>
<feature type="chain" id="PRO_5045904297" description="adenosine deaminase" evidence="10">
    <location>
        <begin position="24"/>
        <end position="526"/>
    </location>
</feature>
<dbReference type="InterPro" id="IPR001365">
    <property type="entry name" value="A_deaminase_dom"/>
</dbReference>
<evidence type="ECO:0000256" key="9">
    <source>
        <dbReference type="ARBA" id="ARBA00047764"/>
    </source>
</evidence>
<reference evidence="13 14" key="1">
    <citation type="submission" date="2024-08" db="EMBL/GenBank/DDBJ databases">
        <authorList>
            <person name="Cucini C."/>
            <person name="Frati F."/>
        </authorList>
    </citation>
    <scope>NUCLEOTIDE SEQUENCE [LARGE SCALE GENOMIC DNA]</scope>
</reference>
<dbReference type="InterPro" id="IPR006330">
    <property type="entry name" value="Ado/ade_deaminase"/>
</dbReference>
<name>A0ABP1Q178_9HEXA</name>
<dbReference type="InterPro" id="IPR013659">
    <property type="entry name" value="A_deaminase_N"/>
</dbReference>
<gene>
    <name evidence="13" type="ORF">ODALV1_LOCUS5088</name>
</gene>
<evidence type="ECO:0000259" key="11">
    <source>
        <dbReference type="Pfam" id="PF00962"/>
    </source>
</evidence>
<feature type="domain" description="Adenosine deaminase" evidence="11">
    <location>
        <begin position="205"/>
        <end position="493"/>
    </location>
</feature>
<comment type="catalytic activity">
    <reaction evidence="9">
        <text>adenosine + H2O + H(+) = inosine + NH4(+)</text>
        <dbReference type="Rhea" id="RHEA:24408"/>
        <dbReference type="ChEBI" id="CHEBI:15377"/>
        <dbReference type="ChEBI" id="CHEBI:15378"/>
        <dbReference type="ChEBI" id="CHEBI:16335"/>
        <dbReference type="ChEBI" id="CHEBI:17596"/>
        <dbReference type="ChEBI" id="CHEBI:28938"/>
        <dbReference type="EC" id="3.5.4.4"/>
    </reaction>
</comment>
<feature type="domain" description="Adenosine/AMP deaminase N-terminal" evidence="12">
    <location>
        <begin position="22"/>
        <end position="105"/>
    </location>
</feature>
<dbReference type="PANTHER" id="PTHR11409:SF39">
    <property type="entry name" value="ADENOSINE DEAMINASE 2"/>
    <property type="match status" value="1"/>
</dbReference>
<comment type="caution">
    <text evidence="13">The sequence shown here is derived from an EMBL/GenBank/DDBJ whole genome shotgun (WGS) entry which is preliminary data.</text>
</comment>
<evidence type="ECO:0000256" key="2">
    <source>
        <dbReference type="ARBA" id="ARBA00004613"/>
    </source>
</evidence>
<dbReference type="EMBL" id="CAXLJM020000015">
    <property type="protein sequence ID" value="CAL8082010.1"/>
    <property type="molecule type" value="Genomic_DNA"/>
</dbReference>
<dbReference type="NCBIfam" id="TIGR01431">
    <property type="entry name" value="adm_rel"/>
    <property type="match status" value="1"/>
</dbReference>
<evidence type="ECO:0000256" key="1">
    <source>
        <dbReference type="ARBA" id="ARBA00001947"/>
    </source>
</evidence>
<dbReference type="Pfam" id="PF00962">
    <property type="entry name" value="A_deaminase"/>
    <property type="match status" value="1"/>
</dbReference>
<keyword evidence="14" id="KW-1185">Reference proteome</keyword>
<dbReference type="PANTHER" id="PTHR11409">
    <property type="entry name" value="ADENOSINE DEAMINASE"/>
    <property type="match status" value="1"/>
</dbReference>
<evidence type="ECO:0000256" key="6">
    <source>
        <dbReference type="ARBA" id="ARBA00022723"/>
    </source>
</evidence>
<evidence type="ECO:0000313" key="13">
    <source>
        <dbReference type="EMBL" id="CAL8082010.1"/>
    </source>
</evidence>
<comment type="cofactor">
    <cofactor evidence="1">
        <name>Zn(2+)</name>
        <dbReference type="ChEBI" id="CHEBI:29105"/>
    </cofactor>
</comment>
<dbReference type="Gene3D" id="3.20.20.140">
    <property type="entry name" value="Metal-dependent hydrolases"/>
    <property type="match status" value="1"/>
</dbReference>
<comment type="subcellular location">
    <subcellularLocation>
        <location evidence="2">Secreted</location>
    </subcellularLocation>
</comment>
<dbReference type="Proteomes" id="UP001642540">
    <property type="component" value="Unassembled WGS sequence"/>
</dbReference>
<evidence type="ECO:0000256" key="5">
    <source>
        <dbReference type="ARBA" id="ARBA00022525"/>
    </source>
</evidence>
<dbReference type="EC" id="3.5.4.4" evidence="4"/>
<dbReference type="InterPro" id="IPR006331">
    <property type="entry name" value="ADGF"/>
</dbReference>
<evidence type="ECO:0000259" key="12">
    <source>
        <dbReference type="Pfam" id="PF08451"/>
    </source>
</evidence>
<keyword evidence="5" id="KW-0964">Secreted</keyword>
<sequence length="526" mass="59636">MKWGTLLSFGCAAMQFLIPYTNAVPTVDEYMQSRSTAMQADDATILGGSMTLSDSREILVNSILMTLKDKEYEEGLDSNGRFFAAAQHFFHSKAAIDGSNVFKIIKMMPKGAGLHMHDATVGDVQYIAHNLTREENLYYCVQGWDHLLFHFFETQPTEGCSETSQWKSVARLRQDASSDEFVDNWFLSSMSMVTPTPEVAYPDTNAAWDLFEKKITTISGVINYEKALKDNYYQILQQHYDDNVMYVEMRGLLSSVYKLNQEELTTLDALTLYKETTDEFVRDHPDFWGAKYIYAPHRFHSPDSLQEMINNASTMKSTYPDYFAGFDLVGQEDKGTPLLGFLPQLLDAASKDIKFFFHSGETDWHGTQIDENVIDAALLNTTRFAHGYALHSHPHIYEMAKRNNIATEVCPISNQVLRLVEDLRNHPATNYLREGFPVVVASDGPGMWGAAALSHDWYMAFMAIAGKRADLRFLKQLATNSIRYSAMNSVEQAEALGKWEVQWDDFLNKVIQEFSTLSDACMGNEV</sequence>
<dbReference type="Pfam" id="PF08451">
    <property type="entry name" value="A_deaminase_N"/>
    <property type="match status" value="1"/>
</dbReference>
<keyword evidence="8" id="KW-0378">Hydrolase</keyword>
<protein>
    <recommendedName>
        <fullName evidence="4">adenosine deaminase</fullName>
        <ecNumber evidence="4">3.5.4.4</ecNumber>
    </recommendedName>
</protein>
<keyword evidence="7 10" id="KW-0732">Signal</keyword>
<comment type="similarity">
    <text evidence="3">Belongs to the metallo-dependent hydrolases superfamily. Adenosine and AMP deaminases family. ADGF subfamily.</text>
</comment>
<dbReference type="InterPro" id="IPR032466">
    <property type="entry name" value="Metal_Hydrolase"/>
</dbReference>
<evidence type="ECO:0000256" key="7">
    <source>
        <dbReference type="ARBA" id="ARBA00022729"/>
    </source>
</evidence>
<evidence type="ECO:0000256" key="4">
    <source>
        <dbReference type="ARBA" id="ARBA00012784"/>
    </source>
</evidence>